<proteinExistence type="predicted"/>
<dbReference type="GO" id="GO:0008757">
    <property type="term" value="F:S-adenosylmethionine-dependent methyltransferase activity"/>
    <property type="evidence" value="ECO:0007669"/>
    <property type="project" value="InterPro"/>
</dbReference>
<sequence length="255" mass="30542">MKFALIIICIKKKVKKIKKLLFKDYSTDIALRYLPVIDLIKQYELKDREILEIGSGDQGISPYLKEKITGLDVRFVEPENNLIKKIKYDGKNFPFINNKFDIALSVDSLEHIERDSRQKLINEIFRVTKEAFILVVPCGQAAYEHDKRINDYYVKMNKKRDKYLDDHVNNGLPEKDEIRQMIKKASDKYNKKIELIFSKKLLNMKIRYFFMKCHISGNYFLKILYYLFLLFLPIKNFFNFGRCYRQLFFIKILNN</sequence>
<reference evidence="3 4" key="1">
    <citation type="submission" date="2017-09" db="EMBL/GenBank/DDBJ databases">
        <title>Depth-based differentiation of microbial function through sediment-hosted aquifers and enrichment of novel symbionts in the deep terrestrial subsurface.</title>
        <authorList>
            <person name="Probst A.J."/>
            <person name="Ladd B."/>
            <person name="Jarett J.K."/>
            <person name="Geller-Mcgrath D.E."/>
            <person name="Sieber C.M."/>
            <person name="Emerson J.B."/>
            <person name="Anantharaman K."/>
            <person name="Thomas B.C."/>
            <person name="Malmstrom R."/>
            <person name="Stieglmeier M."/>
            <person name="Klingl A."/>
            <person name="Woyke T."/>
            <person name="Ryan C.M."/>
            <person name="Banfield J.F."/>
        </authorList>
    </citation>
    <scope>NUCLEOTIDE SEQUENCE [LARGE SCALE GENOMIC DNA]</scope>
    <source>
        <strain evidence="3">CG11_big_fil_rev_8_21_14_0_20_39_10</strain>
    </source>
</reference>
<gene>
    <name evidence="3" type="ORF">COV49_03875</name>
</gene>
<keyword evidence="1" id="KW-0812">Transmembrane</keyword>
<dbReference type="Pfam" id="PF08241">
    <property type="entry name" value="Methyltransf_11"/>
    <property type="match status" value="1"/>
</dbReference>
<dbReference type="Proteomes" id="UP000230869">
    <property type="component" value="Unassembled WGS sequence"/>
</dbReference>
<keyword evidence="1" id="KW-0472">Membrane</keyword>
<comment type="caution">
    <text evidence="3">The sequence shown here is derived from an EMBL/GenBank/DDBJ whole genome shotgun (WGS) entry which is preliminary data.</text>
</comment>
<evidence type="ECO:0000259" key="2">
    <source>
        <dbReference type="Pfam" id="PF08241"/>
    </source>
</evidence>
<accession>A0A2M6K895</accession>
<evidence type="ECO:0000256" key="1">
    <source>
        <dbReference type="SAM" id="Phobius"/>
    </source>
</evidence>
<dbReference type="InterPro" id="IPR029063">
    <property type="entry name" value="SAM-dependent_MTases_sf"/>
</dbReference>
<dbReference type="AlphaFoldDB" id="A0A2M6K895"/>
<keyword evidence="1" id="KW-1133">Transmembrane helix</keyword>
<evidence type="ECO:0000313" key="4">
    <source>
        <dbReference type="Proteomes" id="UP000230869"/>
    </source>
</evidence>
<dbReference type="SUPFAM" id="SSF53335">
    <property type="entry name" value="S-adenosyl-L-methionine-dependent methyltransferases"/>
    <property type="match status" value="1"/>
</dbReference>
<organism evidence="3 4">
    <name type="scientific">Candidatus Falkowbacteria bacterium CG11_big_fil_rev_8_21_14_0_20_39_10</name>
    <dbReference type="NCBI Taxonomy" id="1974570"/>
    <lineage>
        <taxon>Bacteria</taxon>
        <taxon>Candidatus Falkowiibacteriota</taxon>
    </lineage>
</organism>
<feature type="domain" description="Methyltransferase type 11" evidence="2">
    <location>
        <begin position="51"/>
        <end position="130"/>
    </location>
</feature>
<dbReference type="Gene3D" id="3.40.50.150">
    <property type="entry name" value="Vaccinia Virus protein VP39"/>
    <property type="match status" value="1"/>
</dbReference>
<protein>
    <recommendedName>
        <fullName evidence="2">Methyltransferase type 11 domain-containing protein</fullName>
    </recommendedName>
</protein>
<name>A0A2M6K895_9BACT</name>
<dbReference type="InterPro" id="IPR013216">
    <property type="entry name" value="Methyltransf_11"/>
</dbReference>
<evidence type="ECO:0000313" key="3">
    <source>
        <dbReference type="EMBL" id="PIR12915.1"/>
    </source>
</evidence>
<feature type="transmembrane region" description="Helical" evidence="1">
    <location>
        <begin position="219"/>
        <end position="238"/>
    </location>
</feature>
<dbReference type="EMBL" id="PCWW01000067">
    <property type="protein sequence ID" value="PIR12915.1"/>
    <property type="molecule type" value="Genomic_DNA"/>
</dbReference>